<feature type="compositionally biased region" description="Pro residues" evidence="9">
    <location>
        <begin position="73"/>
        <end position="88"/>
    </location>
</feature>
<feature type="domain" description="Casparian strip membrane protein" evidence="10">
    <location>
        <begin position="125"/>
        <end position="259"/>
    </location>
</feature>
<evidence type="ECO:0000256" key="6">
    <source>
        <dbReference type="ARBA" id="ARBA00022989"/>
    </source>
</evidence>
<dbReference type="EnsemblPlants" id="Ma04_t07790.1">
    <property type="protein sequence ID" value="Ma04_p07790.1"/>
    <property type="gene ID" value="Ma04_g07790"/>
</dbReference>
<keyword evidence="4 8" id="KW-1003">Cell membrane</keyword>
<evidence type="ECO:0000259" key="10">
    <source>
        <dbReference type="Pfam" id="PF04535"/>
    </source>
</evidence>
<dbReference type="Proteomes" id="UP000012960">
    <property type="component" value="Unplaced"/>
</dbReference>
<feature type="compositionally biased region" description="Polar residues" evidence="9">
    <location>
        <begin position="1"/>
        <end position="10"/>
    </location>
</feature>
<protein>
    <recommendedName>
        <fullName evidence="8">CASP-like protein</fullName>
    </recommendedName>
</protein>
<evidence type="ECO:0000256" key="8">
    <source>
        <dbReference type="RuleBase" id="RU361233"/>
    </source>
</evidence>
<feature type="transmembrane region" description="Helical" evidence="8">
    <location>
        <begin position="276"/>
        <end position="298"/>
    </location>
</feature>
<name>A0A804IM80_MUSAM</name>
<comment type="subunit">
    <text evidence="3 8">Homodimer and heterodimers.</text>
</comment>
<keyword evidence="5 8" id="KW-0812">Transmembrane</keyword>
<evidence type="ECO:0000256" key="9">
    <source>
        <dbReference type="SAM" id="MobiDB-lite"/>
    </source>
</evidence>
<accession>A0A804IM80</accession>
<dbReference type="Gramene" id="Ma04_t07790.1">
    <property type="protein sequence ID" value="Ma04_p07790.1"/>
    <property type="gene ID" value="Ma04_g07790"/>
</dbReference>
<sequence length="322" mass="34902">MRDAENSTTPLSPPAKTPSRPQTPAREDRPVASPLRSLVSSPAKTPSRPQTPAREDGPVAYPLRSPLRRAELPTPPRTPPDEPAPPPAVTIANRLTRDGVSPAEKEISEGGGGVRAGEGGSVRGALGLRVAAFVLSMIAFSVMAADKTDGWAGDSFDRYKEFRYLVAVNVLAFAYSAFQVCEKIYRKICTRHIMSRRMGCYFDLSMDQASRSLILAYLLMSASSAAASRNDVWVSRFGSDGFTHKANASIAMSFLAFVALALSSLVSAYKLFGRNITFLFSFQICSVATYISVCLLDISIRNVWGIAPFCCLQVCLSMNRVS</sequence>
<evidence type="ECO:0000256" key="4">
    <source>
        <dbReference type="ARBA" id="ARBA00022475"/>
    </source>
</evidence>
<keyword evidence="6 8" id="KW-1133">Transmembrane helix</keyword>
<evidence type="ECO:0000256" key="5">
    <source>
        <dbReference type="ARBA" id="ARBA00022692"/>
    </source>
</evidence>
<dbReference type="AlphaFoldDB" id="A0A804IM80"/>
<dbReference type="Pfam" id="PF04535">
    <property type="entry name" value="CASP_dom"/>
    <property type="match status" value="1"/>
</dbReference>
<evidence type="ECO:0000256" key="3">
    <source>
        <dbReference type="ARBA" id="ARBA00011489"/>
    </source>
</evidence>
<keyword evidence="12" id="KW-1185">Reference proteome</keyword>
<evidence type="ECO:0000313" key="12">
    <source>
        <dbReference type="Proteomes" id="UP000012960"/>
    </source>
</evidence>
<feature type="transmembrane region" description="Helical" evidence="8">
    <location>
        <begin position="248"/>
        <end position="269"/>
    </location>
</feature>
<reference evidence="11" key="1">
    <citation type="submission" date="2021-05" db="UniProtKB">
        <authorList>
            <consortium name="EnsemblPlants"/>
        </authorList>
    </citation>
    <scope>IDENTIFICATION</scope>
    <source>
        <strain evidence="11">subsp. malaccensis</strain>
    </source>
</reference>
<evidence type="ECO:0000313" key="11">
    <source>
        <dbReference type="EnsemblPlants" id="Ma04_p07790.1"/>
    </source>
</evidence>
<comment type="subcellular location">
    <subcellularLocation>
        <location evidence="1 8">Cell membrane</location>
        <topology evidence="1 8">Multi-pass membrane protein</topology>
    </subcellularLocation>
</comment>
<dbReference type="InterPro" id="IPR006702">
    <property type="entry name" value="CASP_dom"/>
</dbReference>
<evidence type="ECO:0000256" key="2">
    <source>
        <dbReference type="ARBA" id="ARBA00007651"/>
    </source>
</evidence>
<organism evidence="11 12">
    <name type="scientific">Musa acuminata subsp. malaccensis</name>
    <name type="common">Wild banana</name>
    <name type="synonym">Musa malaccensis</name>
    <dbReference type="NCBI Taxonomy" id="214687"/>
    <lineage>
        <taxon>Eukaryota</taxon>
        <taxon>Viridiplantae</taxon>
        <taxon>Streptophyta</taxon>
        <taxon>Embryophyta</taxon>
        <taxon>Tracheophyta</taxon>
        <taxon>Spermatophyta</taxon>
        <taxon>Magnoliopsida</taxon>
        <taxon>Liliopsida</taxon>
        <taxon>Zingiberales</taxon>
        <taxon>Musaceae</taxon>
        <taxon>Musa</taxon>
    </lineage>
</organism>
<evidence type="ECO:0000256" key="7">
    <source>
        <dbReference type="ARBA" id="ARBA00023136"/>
    </source>
</evidence>
<comment type="similarity">
    <text evidence="2 8">Belongs to the Casparian strip membrane proteins (CASP) family.</text>
</comment>
<dbReference type="InParanoid" id="A0A804IM80"/>
<feature type="compositionally biased region" description="Polar residues" evidence="9">
    <location>
        <begin position="38"/>
        <end position="50"/>
    </location>
</feature>
<evidence type="ECO:0000256" key="1">
    <source>
        <dbReference type="ARBA" id="ARBA00004651"/>
    </source>
</evidence>
<feature type="transmembrane region" description="Helical" evidence="8">
    <location>
        <begin position="164"/>
        <end position="185"/>
    </location>
</feature>
<feature type="transmembrane region" description="Helical" evidence="8">
    <location>
        <begin position="126"/>
        <end position="144"/>
    </location>
</feature>
<proteinExistence type="inferred from homology"/>
<dbReference type="GO" id="GO:0005886">
    <property type="term" value="C:plasma membrane"/>
    <property type="evidence" value="ECO:0007669"/>
    <property type="project" value="UniProtKB-SubCell"/>
</dbReference>
<dbReference type="PANTHER" id="PTHR33573">
    <property type="entry name" value="CASP-LIKE PROTEIN 4A4"/>
    <property type="match status" value="1"/>
</dbReference>
<keyword evidence="7 8" id="KW-0472">Membrane</keyword>
<feature type="region of interest" description="Disordered" evidence="9">
    <location>
        <begin position="1"/>
        <end position="115"/>
    </location>
</feature>
<dbReference type="PANTHER" id="PTHR33573:SF50">
    <property type="entry name" value="CASP-LIKE PROTEIN 4A3"/>
    <property type="match status" value="1"/>
</dbReference>
<dbReference type="OMA" id="ADHSMAI"/>